<feature type="region of interest" description="Disordered" evidence="1">
    <location>
        <begin position="179"/>
        <end position="227"/>
    </location>
</feature>
<evidence type="ECO:0000256" key="1">
    <source>
        <dbReference type="SAM" id="MobiDB-lite"/>
    </source>
</evidence>
<accession>A0A922J5G0</accession>
<comment type="caution">
    <text evidence="2">The sequence shown here is derived from an EMBL/GenBank/DDBJ whole genome shotgun (WGS) entry which is preliminary data.</text>
</comment>
<evidence type="ECO:0000313" key="2">
    <source>
        <dbReference type="EMBL" id="KAG6695346.1"/>
    </source>
</evidence>
<dbReference type="GO" id="GO:0006285">
    <property type="term" value="P:base-excision repair, AP site formation"/>
    <property type="evidence" value="ECO:0007669"/>
    <property type="project" value="TreeGrafter"/>
</dbReference>
<organism evidence="2 3">
    <name type="scientific">Carya illinoinensis</name>
    <name type="common">Pecan</name>
    <dbReference type="NCBI Taxonomy" id="32201"/>
    <lineage>
        <taxon>Eukaryota</taxon>
        <taxon>Viridiplantae</taxon>
        <taxon>Streptophyta</taxon>
        <taxon>Embryophyta</taxon>
        <taxon>Tracheophyta</taxon>
        <taxon>Spermatophyta</taxon>
        <taxon>Magnoliopsida</taxon>
        <taxon>eudicotyledons</taxon>
        <taxon>Gunneridae</taxon>
        <taxon>Pentapetalae</taxon>
        <taxon>rosids</taxon>
        <taxon>fabids</taxon>
        <taxon>Fagales</taxon>
        <taxon>Juglandaceae</taxon>
        <taxon>Carya</taxon>
    </lineage>
</organism>
<protein>
    <recommendedName>
        <fullName evidence="4">HhH-GPD domain-containing protein</fullName>
    </recommendedName>
</protein>
<dbReference type="Proteomes" id="UP000811246">
    <property type="component" value="Chromosome 9"/>
</dbReference>
<dbReference type="PANTHER" id="PTHR10242:SF4">
    <property type="entry name" value="OS07G0657600 PROTEIN"/>
    <property type="match status" value="1"/>
</dbReference>
<dbReference type="EMBL" id="CM031833">
    <property type="protein sequence ID" value="KAG6695346.1"/>
    <property type="molecule type" value="Genomic_DNA"/>
</dbReference>
<dbReference type="InterPro" id="IPR052054">
    <property type="entry name" value="Oxidative_DNA_repair_enzyme"/>
</dbReference>
<evidence type="ECO:0008006" key="4">
    <source>
        <dbReference type="Google" id="ProtNLM"/>
    </source>
</evidence>
<gene>
    <name evidence="2" type="ORF">I3842_09G094400</name>
</gene>
<dbReference type="GO" id="GO:0005634">
    <property type="term" value="C:nucleus"/>
    <property type="evidence" value="ECO:0007669"/>
    <property type="project" value="TreeGrafter"/>
</dbReference>
<evidence type="ECO:0000313" key="3">
    <source>
        <dbReference type="Proteomes" id="UP000811246"/>
    </source>
</evidence>
<dbReference type="PANTHER" id="PTHR10242">
    <property type="entry name" value="8-OXOGUANINE DNA GLYCOSYLASE"/>
    <property type="match status" value="1"/>
</dbReference>
<proteinExistence type="predicted"/>
<dbReference type="GO" id="GO:0034039">
    <property type="term" value="F:8-oxo-7,8-dihydroguanine DNA N-glycosylase activity"/>
    <property type="evidence" value="ECO:0007669"/>
    <property type="project" value="TreeGrafter"/>
</dbReference>
<sequence length="499" mass="56170">MMAAGLELVLPLGEAAETFQLEKAVCSHGLFMMAPNQWDPLSKTLLRPLRLLHSDTQSSVLVRISQHQCHPHSLHVRVYGTHSLSARHRQSLLAQVSRMLRLSESDERAVREFQNMCNIHGEEEHRAEDTSFSGRVFRSPTLFEDMVKCILLCNCQWSRTLSMARALCELQLELQSPSSPVSVAESGGSVTETRSTKSKSPKAEDEKLIPKTPTGKERKKNLKGSKVSSLLTKPGETIAELEANAHLSTASVQGKAENLSPIVLPINVEDVSCQNCKRCQATGESYKTCSALLLDQYSEGRESHAYDMVQNFPSPRELANLDESFLRERCNLGYRAKRMLKLAQGIVEGRIQLAQLEEACNGASLSSYDKLSDQLKEIDGFGPFTRANVLMCMGFYHIIPTDSETIRHLRQVHARKSTLKTVERDAEHIYGKYAPFQFLAYWSELWNFYEKRFGKLSEMPCSDYTLITASNMKISTRGTARGRKYATKEKPSFSLHEIK</sequence>
<reference evidence="2" key="1">
    <citation type="submission" date="2021-01" db="EMBL/GenBank/DDBJ databases">
        <authorList>
            <person name="Lovell J.T."/>
            <person name="Bentley N."/>
            <person name="Bhattarai G."/>
            <person name="Jenkins J.W."/>
            <person name="Sreedasyam A."/>
            <person name="Alarcon Y."/>
            <person name="Bock C."/>
            <person name="Boston L."/>
            <person name="Carlson J."/>
            <person name="Cervantes K."/>
            <person name="Clermont K."/>
            <person name="Krom N."/>
            <person name="Kubenka K."/>
            <person name="Mamidi S."/>
            <person name="Mattison C."/>
            <person name="Monteros M."/>
            <person name="Pisani C."/>
            <person name="Plott C."/>
            <person name="Rajasekar S."/>
            <person name="Rhein H.S."/>
            <person name="Rohla C."/>
            <person name="Song M."/>
            <person name="Hilaire R.S."/>
            <person name="Shu S."/>
            <person name="Wells L."/>
            <person name="Wang X."/>
            <person name="Webber J."/>
            <person name="Heerema R.J."/>
            <person name="Klein P."/>
            <person name="Conner P."/>
            <person name="Grauke L."/>
            <person name="Grimwood J."/>
            <person name="Schmutz J."/>
            <person name="Randall J.J."/>
        </authorList>
    </citation>
    <scope>NUCLEOTIDE SEQUENCE</scope>
    <source>
        <tissue evidence="2">Leaf</tissue>
    </source>
</reference>
<name>A0A922J5G0_CARIL</name>
<dbReference type="AlphaFoldDB" id="A0A922J5G0"/>